<dbReference type="EMBL" id="ML119136">
    <property type="protein sequence ID" value="RPB11359.1"/>
    <property type="molecule type" value="Genomic_DNA"/>
</dbReference>
<dbReference type="STRING" id="1392247.A0A3N4KPK4"/>
<evidence type="ECO:0000313" key="9">
    <source>
        <dbReference type="EMBL" id="RPB11359.1"/>
    </source>
</evidence>
<feature type="binding site" evidence="7">
    <location>
        <position position="104"/>
    </location>
    <ligand>
        <name>substrate</name>
    </ligand>
</feature>
<dbReference type="InterPro" id="IPR008183">
    <property type="entry name" value="Aldose_1/G6P_1-epimerase"/>
</dbReference>
<feature type="active site" evidence="6">
    <location>
        <position position="178"/>
    </location>
</feature>
<dbReference type="AlphaFoldDB" id="A0A3N4KPK4"/>
<proteinExistence type="inferred from homology"/>
<feature type="region of interest" description="Disordered" evidence="8">
    <location>
        <begin position="1"/>
        <end position="23"/>
    </location>
</feature>
<protein>
    <recommendedName>
        <fullName evidence="3 5">Glucose-6-phosphate 1-epimerase</fullName>
        <ecNumber evidence="3 5">5.1.3.15</ecNumber>
    </recommendedName>
</protein>
<dbReference type="InterPro" id="IPR025532">
    <property type="entry name" value="G6P_1-epimerase"/>
</dbReference>
<dbReference type="OrthoDB" id="1659429at2759"/>
<dbReference type="GO" id="GO:0047938">
    <property type="term" value="F:glucose-6-phosphate 1-epimerase activity"/>
    <property type="evidence" value="ECO:0007669"/>
    <property type="project" value="UniProtKB-UniRule"/>
</dbReference>
<sequence length="304" mass="32964">MVHERKKPAPIPVSAGGASAHGGMSVEDGRVKLSLPSGESADVLLYGATVVSWIAGGEEKLFLSEKACLDGTKAVRGGIPLVFPVFGKSTDGPTAALAQHGFARICKWELLGKTSENESSIQVDFGLGPENLTVDLRKAWPYAFGLIYSVTLTRTSLETKILVRNEGNETFDFNLLFHTYLRVPNVGNVSIEGLKDIAYRCKVTGTEAVQEMPELSIQQEVDRVYADVPGSVVVKSGGTPLYRVERSNLEDVVVWNPWESCANIADFGPSDGYKNMICIEAGAVSKWHKLEPQNVWEAGAIVHL</sequence>
<dbReference type="CDD" id="cd09020">
    <property type="entry name" value="D-hex-6-P-epi_like"/>
    <property type="match status" value="1"/>
</dbReference>
<dbReference type="SUPFAM" id="SSF74650">
    <property type="entry name" value="Galactose mutarotase-like"/>
    <property type="match status" value="1"/>
</dbReference>
<evidence type="ECO:0000313" key="10">
    <source>
        <dbReference type="Proteomes" id="UP000277580"/>
    </source>
</evidence>
<evidence type="ECO:0000256" key="5">
    <source>
        <dbReference type="PIRNR" id="PIRNR016020"/>
    </source>
</evidence>
<dbReference type="FunCoup" id="A0A3N4KPK4">
    <property type="interactions" value="274"/>
</dbReference>
<name>A0A3N4KPK4_9PEZI</name>
<dbReference type="InterPro" id="IPR011013">
    <property type="entry name" value="Gal_mutarotase_sf_dom"/>
</dbReference>
<dbReference type="Proteomes" id="UP000277580">
    <property type="component" value="Unassembled WGS sequence"/>
</dbReference>
<dbReference type="InterPro" id="IPR014718">
    <property type="entry name" value="GH-type_carb-bd"/>
</dbReference>
<dbReference type="GO" id="GO:0005737">
    <property type="term" value="C:cytoplasm"/>
    <property type="evidence" value="ECO:0007669"/>
    <property type="project" value="TreeGrafter"/>
</dbReference>
<keyword evidence="10" id="KW-1185">Reference proteome</keyword>
<evidence type="ECO:0000256" key="1">
    <source>
        <dbReference type="ARBA" id="ARBA00001096"/>
    </source>
</evidence>
<comment type="function">
    <text evidence="5">Catalyzes the interconversion between the alpha and beta anomers from at least three hexose 6-phosphate sugars (Glc6P, Gal6P, and Man6P).</text>
</comment>
<feature type="binding site" evidence="7">
    <location>
        <position position="76"/>
    </location>
    <ligand>
        <name>substrate</name>
    </ligand>
</feature>
<dbReference type="GO" id="GO:0030246">
    <property type="term" value="F:carbohydrate binding"/>
    <property type="evidence" value="ECO:0007669"/>
    <property type="project" value="UniProtKB-UniRule"/>
</dbReference>
<dbReference type="PANTHER" id="PTHR11122:SF13">
    <property type="entry name" value="GLUCOSE-6-PHOSPHATE 1-EPIMERASE"/>
    <property type="match status" value="1"/>
</dbReference>
<dbReference type="PANTHER" id="PTHR11122">
    <property type="entry name" value="APOSPORY-ASSOCIATED PROTEIN C-RELATED"/>
    <property type="match status" value="1"/>
</dbReference>
<dbReference type="InParanoid" id="A0A3N4KPK4"/>
<evidence type="ECO:0000256" key="3">
    <source>
        <dbReference type="ARBA" id="ARBA00012083"/>
    </source>
</evidence>
<reference evidence="9 10" key="1">
    <citation type="journal article" date="2018" name="Nat. Ecol. Evol.">
        <title>Pezizomycetes genomes reveal the molecular basis of ectomycorrhizal truffle lifestyle.</title>
        <authorList>
            <person name="Murat C."/>
            <person name="Payen T."/>
            <person name="Noel B."/>
            <person name="Kuo A."/>
            <person name="Morin E."/>
            <person name="Chen J."/>
            <person name="Kohler A."/>
            <person name="Krizsan K."/>
            <person name="Balestrini R."/>
            <person name="Da Silva C."/>
            <person name="Montanini B."/>
            <person name="Hainaut M."/>
            <person name="Levati E."/>
            <person name="Barry K.W."/>
            <person name="Belfiori B."/>
            <person name="Cichocki N."/>
            <person name="Clum A."/>
            <person name="Dockter R.B."/>
            <person name="Fauchery L."/>
            <person name="Guy J."/>
            <person name="Iotti M."/>
            <person name="Le Tacon F."/>
            <person name="Lindquist E.A."/>
            <person name="Lipzen A."/>
            <person name="Malagnac F."/>
            <person name="Mello A."/>
            <person name="Molinier V."/>
            <person name="Miyauchi S."/>
            <person name="Poulain J."/>
            <person name="Riccioni C."/>
            <person name="Rubini A."/>
            <person name="Sitrit Y."/>
            <person name="Splivallo R."/>
            <person name="Traeger S."/>
            <person name="Wang M."/>
            <person name="Zifcakova L."/>
            <person name="Wipf D."/>
            <person name="Zambonelli A."/>
            <person name="Paolocci F."/>
            <person name="Nowrousian M."/>
            <person name="Ottonello S."/>
            <person name="Baldrian P."/>
            <person name="Spatafora J.W."/>
            <person name="Henrissat B."/>
            <person name="Nagy L.G."/>
            <person name="Aury J.M."/>
            <person name="Wincker P."/>
            <person name="Grigoriev I.V."/>
            <person name="Bonfante P."/>
            <person name="Martin F.M."/>
        </authorList>
    </citation>
    <scope>NUCLEOTIDE SEQUENCE [LARGE SCALE GENOMIC DNA]</scope>
    <source>
        <strain evidence="9 10">CCBAS932</strain>
    </source>
</reference>
<feature type="active site" evidence="6">
    <location>
        <position position="280"/>
    </location>
</feature>
<dbReference type="EC" id="5.1.3.15" evidence="3 5"/>
<dbReference type="Gene3D" id="2.70.98.10">
    <property type="match status" value="1"/>
</dbReference>
<evidence type="ECO:0000256" key="4">
    <source>
        <dbReference type="ARBA" id="ARBA00023235"/>
    </source>
</evidence>
<feature type="binding site" evidence="7">
    <location>
        <position position="99"/>
    </location>
    <ligand>
        <name>substrate</name>
    </ligand>
</feature>
<organism evidence="9 10">
    <name type="scientific">Morchella conica CCBAS932</name>
    <dbReference type="NCBI Taxonomy" id="1392247"/>
    <lineage>
        <taxon>Eukaryota</taxon>
        <taxon>Fungi</taxon>
        <taxon>Dikarya</taxon>
        <taxon>Ascomycota</taxon>
        <taxon>Pezizomycotina</taxon>
        <taxon>Pezizomycetes</taxon>
        <taxon>Pezizales</taxon>
        <taxon>Morchellaceae</taxon>
        <taxon>Morchella</taxon>
    </lineage>
</organism>
<evidence type="ECO:0000256" key="8">
    <source>
        <dbReference type="SAM" id="MobiDB-lite"/>
    </source>
</evidence>
<evidence type="ECO:0000256" key="7">
    <source>
        <dbReference type="PIRSR" id="PIRSR016020-2"/>
    </source>
</evidence>
<dbReference type="PIRSF" id="PIRSF016020">
    <property type="entry name" value="PHexose_mutarotase"/>
    <property type="match status" value="1"/>
</dbReference>
<gene>
    <name evidence="9" type="ORF">P167DRAFT_536786</name>
</gene>
<dbReference type="Pfam" id="PF01263">
    <property type="entry name" value="Aldose_epim"/>
    <property type="match status" value="1"/>
</dbReference>
<comment type="catalytic activity">
    <reaction evidence="1">
        <text>alpha-D-glucose 6-phosphate = beta-D-glucose 6-phosphate</text>
        <dbReference type="Rhea" id="RHEA:16249"/>
        <dbReference type="ChEBI" id="CHEBI:58225"/>
        <dbReference type="ChEBI" id="CHEBI:58247"/>
        <dbReference type="EC" id="5.1.3.15"/>
    </reaction>
</comment>
<evidence type="ECO:0000256" key="2">
    <source>
        <dbReference type="ARBA" id="ARBA00005866"/>
    </source>
</evidence>
<feature type="compositionally biased region" description="Low complexity" evidence="8">
    <location>
        <begin position="14"/>
        <end position="23"/>
    </location>
</feature>
<dbReference type="GO" id="GO:0005975">
    <property type="term" value="P:carbohydrate metabolic process"/>
    <property type="evidence" value="ECO:0007669"/>
    <property type="project" value="InterPro"/>
</dbReference>
<accession>A0A3N4KPK4</accession>
<evidence type="ECO:0000256" key="6">
    <source>
        <dbReference type="PIRSR" id="PIRSR016020-1"/>
    </source>
</evidence>
<comment type="similarity">
    <text evidence="2 5">Belongs to the glucose-6-phosphate 1-epimerase family.</text>
</comment>
<keyword evidence="4 5" id="KW-0413">Isomerase</keyword>